<evidence type="ECO:0000313" key="1">
    <source>
        <dbReference type="EMBL" id="JAE07253.1"/>
    </source>
</evidence>
<reference evidence="1" key="2">
    <citation type="journal article" date="2015" name="Data Brief">
        <title>Shoot transcriptome of the giant reed, Arundo donax.</title>
        <authorList>
            <person name="Barrero R.A."/>
            <person name="Guerrero F.D."/>
            <person name="Moolhuijzen P."/>
            <person name="Goolsby J.A."/>
            <person name="Tidwell J."/>
            <person name="Bellgard S.E."/>
            <person name="Bellgard M.I."/>
        </authorList>
    </citation>
    <scope>NUCLEOTIDE SEQUENCE</scope>
    <source>
        <tissue evidence="1">Shoot tissue taken approximately 20 cm above the soil surface</tissue>
    </source>
</reference>
<dbReference type="AlphaFoldDB" id="A0A0A9FG62"/>
<organism evidence="1">
    <name type="scientific">Arundo donax</name>
    <name type="common">Giant reed</name>
    <name type="synonym">Donax arundinaceus</name>
    <dbReference type="NCBI Taxonomy" id="35708"/>
    <lineage>
        <taxon>Eukaryota</taxon>
        <taxon>Viridiplantae</taxon>
        <taxon>Streptophyta</taxon>
        <taxon>Embryophyta</taxon>
        <taxon>Tracheophyta</taxon>
        <taxon>Spermatophyta</taxon>
        <taxon>Magnoliopsida</taxon>
        <taxon>Liliopsida</taxon>
        <taxon>Poales</taxon>
        <taxon>Poaceae</taxon>
        <taxon>PACMAD clade</taxon>
        <taxon>Arundinoideae</taxon>
        <taxon>Arundineae</taxon>
        <taxon>Arundo</taxon>
    </lineage>
</organism>
<name>A0A0A9FG62_ARUDO</name>
<proteinExistence type="predicted"/>
<protein>
    <submittedName>
        <fullName evidence="1">Phot1</fullName>
    </submittedName>
</protein>
<reference evidence="1" key="1">
    <citation type="submission" date="2014-09" db="EMBL/GenBank/DDBJ databases">
        <authorList>
            <person name="Magalhaes I.L.F."/>
            <person name="Oliveira U."/>
            <person name="Santos F.R."/>
            <person name="Vidigal T.H.D.A."/>
            <person name="Brescovit A.D."/>
            <person name="Santos A.J."/>
        </authorList>
    </citation>
    <scope>NUCLEOTIDE SEQUENCE</scope>
    <source>
        <tissue evidence="1">Shoot tissue taken approximately 20 cm above the soil surface</tissue>
    </source>
</reference>
<dbReference type="EMBL" id="GBRH01190643">
    <property type="protein sequence ID" value="JAE07253.1"/>
    <property type="molecule type" value="Transcribed_RNA"/>
</dbReference>
<sequence length="54" mass="6329">MVMNQTKVTCRCLSFGQVKNFGTFFTCNRCVIKRFYNKGQGYAFSRYLVCSFCM</sequence>
<accession>A0A0A9FG62</accession>